<dbReference type="InterPro" id="IPR046883">
    <property type="entry name" value="T6SS_FHA_C"/>
</dbReference>
<dbReference type="Gene3D" id="2.60.200.20">
    <property type="match status" value="1"/>
</dbReference>
<dbReference type="EMBL" id="PPGH01000034">
    <property type="protein sequence ID" value="PQJ96448.1"/>
    <property type="molecule type" value="Genomic_DNA"/>
</dbReference>
<dbReference type="Proteomes" id="UP000239936">
    <property type="component" value="Unassembled WGS sequence"/>
</dbReference>
<dbReference type="InterPro" id="IPR017735">
    <property type="entry name" value="T6SS_FHA"/>
</dbReference>
<proteinExistence type="predicted"/>
<dbReference type="InterPro" id="IPR050923">
    <property type="entry name" value="Cell_Proc_Reg/RNA_Proc"/>
</dbReference>
<dbReference type="SMART" id="SM00240">
    <property type="entry name" value="FHA"/>
    <property type="match status" value="1"/>
</dbReference>
<dbReference type="SUPFAM" id="SSF49879">
    <property type="entry name" value="SMAD/FHA domain"/>
    <property type="match status" value="1"/>
</dbReference>
<dbReference type="AlphaFoldDB" id="A0A2S7XSK8"/>
<keyword evidence="3" id="KW-1185">Reference proteome</keyword>
<dbReference type="NCBIfam" id="TIGR03354">
    <property type="entry name" value="VI_FHA"/>
    <property type="match status" value="1"/>
</dbReference>
<dbReference type="InterPro" id="IPR008984">
    <property type="entry name" value="SMAD_FHA_dom_sf"/>
</dbReference>
<feature type="domain" description="FHA" evidence="1">
    <location>
        <begin position="28"/>
        <end position="78"/>
    </location>
</feature>
<comment type="caution">
    <text evidence="2">The sequence shown here is derived from an EMBL/GenBank/DDBJ whole genome shotgun (WGS) entry which is preliminary data.</text>
</comment>
<name>A0A2S7XSK8_9GAMM</name>
<evidence type="ECO:0000313" key="3">
    <source>
        <dbReference type="Proteomes" id="UP000239936"/>
    </source>
</evidence>
<evidence type="ECO:0000313" key="2">
    <source>
        <dbReference type="EMBL" id="PQJ96448.1"/>
    </source>
</evidence>
<protein>
    <submittedName>
        <fullName evidence="2">Type VI secretion system-associated FHA domain protein TagH</fullName>
    </submittedName>
</protein>
<dbReference type="Pfam" id="PF20232">
    <property type="entry name" value="T6SS_FHA_C"/>
    <property type="match status" value="1"/>
</dbReference>
<dbReference type="OrthoDB" id="273564at2"/>
<sequence>MDVNLHIVNTQLQTPAWDVQLRLTARGITLGRHPSSDVHLDDPERVISGQHARLEARNGGLWITDISRNGTYLNNANDPLPSQQPVAISAGDRLVIGSFNITITVNGQQLSSAVEVADSPQDAAGLLNTQPTPDILDLLNPSIGGQTAADFIPPAARGASATATASFNSTLDGFAPAAPAREMRPPPTPVEHVCYRPAAMPDDYDLLNDAWRNAAPPAKSPDTIATASASSPPSAVNAEMNAFFAGLGIEPPATAPQAEVLFRQAGELLRVFATGLSMTLMARAQFKNELRLGVTTIRAAENNPFKFSVDSDSLLKQLLRSNPGFLPAVIAAQAGFDDIQAHEMAMTAGLQAALRALFARFDPTN</sequence>
<accession>A0A2S7XSK8</accession>
<gene>
    <name evidence="2" type="ORF">CXB77_06210</name>
</gene>
<dbReference type="CDD" id="cd00060">
    <property type="entry name" value="FHA"/>
    <property type="match status" value="1"/>
</dbReference>
<dbReference type="InterPro" id="IPR000253">
    <property type="entry name" value="FHA_dom"/>
</dbReference>
<dbReference type="PANTHER" id="PTHR23308">
    <property type="entry name" value="NUCLEAR INHIBITOR OF PROTEIN PHOSPHATASE-1"/>
    <property type="match status" value="1"/>
</dbReference>
<reference evidence="2 3" key="1">
    <citation type="submission" date="2018-01" db="EMBL/GenBank/DDBJ databases">
        <title>The complete genome sequence of Chromatium okenii LaCa, a purple sulfur bacterium with a turbulent life.</title>
        <authorList>
            <person name="Luedin S.M."/>
            <person name="Liechti N."/>
            <person name="Storelli N."/>
            <person name="Danza F."/>
            <person name="Wittwer M."/>
            <person name="Pothier J.F."/>
            <person name="Tonolla M.A."/>
        </authorList>
    </citation>
    <scope>NUCLEOTIDE SEQUENCE [LARGE SCALE GENOMIC DNA]</scope>
    <source>
        <strain evidence="2 3">LaCa</strain>
    </source>
</reference>
<dbReference type="Pfam" id="PF00498">
    <property type="entry name" value="FHA"/>
    <property type="match status" value="1"/>
</dbReference>
<evidence type="ECO:0000259" key="1">
    <source>
        <dbReference type="PROSITE" id="PS50006"/>
    </source>
</evidence>
<dbReference type="PROSITE" id="PS50006">
    <property type="entry name" value="FHA_DOMAIN"/>
    <property type="match status" value="1"/>
</dbReference>
<organism evidence="2 3">
    <name type="scientific">Chromatium okenii</name>
    <dbReference type="NCBI Taxonomy" id="61644"/>
    <lineage>
        <taxon>Bacteria</taxon>
        <taxon>Pseudomonadati</taxon>
        <taxon>Pseudomonadota</taxon>
        <taxon>Gammaproteobacteria</taxon>
        <taxon>Chromatiales</taxon>
        <taxon>Chromatiaceae</taxon>
        <taxon>Chromatium</taxon>
    </lineage>
</organism>